<gene>
    <name evidence="3" type="primary">prs</name>
    <name evidence="3" type="ORF">E8L03_15780</name>
</gene>
<dbReference type="RefSeq" id="WP_171267878.1">
    <property type="nucleotide sequence ID" value="NZ_CP039543.1"/>
</dbReference>
<keyword evidence="3" id="KW-0808">Transferase</keyword>
<dbReference type="InterPro" id="IPR029099">
    <property type="entry name" value="Pribosyltran_N"/>
</dbReference>
<accession>A0ABX6NJJ6</accession>
<dbReference type="Pfam" id="PF14572">
    <property type="entry name" value="Pribosyl_synth"/>
    <property type="match status" value="1"/>
</dbReference>
<feature type="domain" description="Ribose-phosphate pyrophosphokinase N-terminal" evidence="2">
    <location>
        <begin position="7"/>
        <end position="117"/>
    </location>
</feature>
<evidence type="ECO:0000313" key="3">
    <source>
        <dbReference type="EMBL" id="QJT10299.1"/>
    </source>
</evidence>
<evidence type="ECO:0000256" key="1">
    <source>
        <dbReference type="ARBA" id="ARBA00022727"/>
    </source>
</evidence>
<keyword evidence="1" id="KW-0545">Nucleotide biosynthesis</keyword>
<dbReference type="Pfam" id="PF13793">
    <property type="entry name" value="Pribosyltran_N"/>
    <property type="match status" value="1"/>
</dbReference>
<dbReference type="NCBIfam" id="TIGR01251">
    <property type="entry name" value="ribP_PPkin"/>
    <property type="match status" value="1"/>
</dbReference>
<dbReference type="Gene3D" id="3.40.50.2020">
    <property type="match status" value="2"/>
</dbReference>
<protein>
    <submittedName>
        <fullName evidence="3">Ribose-phosphate diphosphokinase</fullName>
        <ecNumber evidence="3">2.7.6.1</ecNumber>
    </submittedName>
</protein>
<reference evidence="3 4" key="1">
    <citation type="submission" date="2019-04" db="EMBL/GenBank/DDBJ databases">
        <title>Isolation and culture of sulfate reducing bacteria from the cold seep of the South China Sea.</title>
        <authorList>
            <person name="Sun C."/>
            <person name="Liu R."/>
        </authorList>
    </citation>
    <scope>NUCLEOTIDE SEQUENCE [LARGE SCALE GENOMIC DNA]</scope>
    <source>
        <strain evidence="3 4">CS1</strain>
    </source>
</reference>
<dbReference type="InterPro" id="IPR000836">
    <property type="entry name" value="PRTase_dom"/>
</dbReference>
<evidence type="ECO:0000259" key="2">
    <source>
        <dbReference type="Pfam" id="PF13793"/>
    </source>
</evidence>
<evidence type="ECO:0000313" key="4">
    <source>
        <dbReference type="Proteomes" id="UP000503251"/>
    </source>
</evidence>
<dbReference type="GO" id="GO:0004749">
    <property type="term" value="F:ribose phosphate diphosphokinase activity"/>
    <property type="evidence" value="ECO:0007669"/>
    <property type="project" value="UniProtKB-EC"/>
</dbReference>
<dbReference type="CDD" id="cd06223">
    <property type="entry name" value="PRTases_typeI"/>
    <property type="match status" value="1"/>
</dbReference>
<proteinExistence type="predicted"/>
<dbReference type="PANTHER" id="PTHR10210">
    <property type="entry name" value="RIBOSE-PHOSPHATE DIPHOSPHOKINASE FAMILY MEMBER"/>
    <property type="match status" value="1"/>
</dbReference>
<dbReference type="Proteomes" id="UP000503251">
    <property type="component" value="Chromosome"/>
</dbReference>
<keyword evidence="4" id="KW-1185">Reference proteome</keyword>
<dbReference type="SUPFAM" id="SSF53271">
    <property type="entry name" value="PRTase-like"/>
    <property type="match status" value="2"/>
</dbReference>
<organism evidence="3 4">
    <name type="scientific">Oceanidesulfovibrio marinus</name>
    <dbReference type="NCBI Taxonomy" id="370038"/>
    <lineage>
        <taxon>Bacteria</taxon>
        <taxon>Pseudomonadati</taxon>
        <taxon>Thermodesulfobacteriota</taxon>
        <taxon>Desulfovibrionia</taxon>
        <taxon>Desulfovibrionales</taxon>
        <taxon>Desulfovibrionaceae</taxon>
        <taxon>Oceanidesulfovibrio</taxon>
    </lineage>
</organism>
<dbReference type="EMBL" id="CP039543">
    <property type="protein sequence ID" value="QJT10299.1"/>
    <property type="molecule type" value="Genomic_DNA"/>
</dbReference>
<dbReference type="InterPro" id="IPR005946">
    <property type="entry name" value="Rib-P_diPkinase"/>
</dbReference>
<dbReference type="InterPro" id="IPR029057">
    <property type="entry name" value="PRTase-like"/>
</dbReference>
<dbReference type="EC" id="2.7.6.1" evidence="3"/>
<dbReference type="SMART" id="SM01400">
    <property type="entry name" value="Pribosyltran_N"/>
    <property type="match status" value="1"/>
</dbReference>
<sequence>MITLLYAPQMEALARRIAEGDSRFVLGSVQWKSFPDGYPDLWVEHMECLRNNDVAMLASFDSPADIFPQLSLIYEVPRYGVRSFKVVLPYFPTGTMERVDRDGRIATAATLARMLSVVPMTISGAPQVLIYDIHALQERFYFSDQVIPRLETALPLVKKEIEQLENPIVVFPDDGAYKRFGSIFEGFGQAVCMKRRENGTRKIFLREGDPKGRHAVIIDDLVQSGSTLIAAKDMLKRVGAAQVSAYATHGVFPNQSWERFIDAGFEHFWLTDSCPRAVREIGCARPFKVLSLAESIRTILASEMQG</sequence>
<dbReference type="PANTHER" id="PTHR10210:SF45">
    <property type="entry name" value="RIBOSE-PHOSPHATE PYROPHOSPHOKINASE 3, CHLOROPLASTIC"/>
    <property type="match status" value="1"/>
</dbReference>
<name>A0ABX6NJJ6_9BACT</name>